<dbReference type="Proteomes" id="UP001157418">
    <property type="component" value="Unassembled WGS sequence"/>
</dbReference>
<accession>A0AAU9N8B9</accession>
<sequence>MAYGDTGETGGTPNSHIRYMASLEQTPPSSSVIISGETSIEGGSMVAVVLSAEQEQPANGGQPPSTTMLTTSVLAQIPQFPSVPTGARTSAVGDHDGF</sequence>
<proteinExistence type="predicted"/>
<protein>
    <recommendedName>
        <fullName evidence="3">AT-hook motif nuclear-localized protein</fullName>
    </recommendedName>
</protein>
<organism evidence="1 2">
    <name type="scientific">Lactuca virosa</name>
    <dbReference type="NCBI Taxonomy" id="75947"/>
    <lineage>
        <taxon>Eukaryota</taxon>
        <taxon>Viridiplantae</taxon>
        <taxon>Streptophyta</taxon>
        <taxon>Embryophyta</taxon>
        <taxon>Tracheophyta</taxon>
        <taxon>Spermatophyta</taxon>
        <taxon>Magnoliopsida</taxon>
        <taxon>eudicotyledons</taxon>
        <taxon>Gunneridae</taxon>
        <taxon>Pentapetalae</taxon>
        <taxon>asterids</taxon>
        <taxon>campanulids</taxon>
        <taxon>Asterales</taxon>
        <taxon>Asteraceae</taxon>
        <taxon>Cichorioideae</taxon>
        <taxon>Cichorieae</taxon>
        <taxon>Lactucinae</taxon>
        <taxon>Lactuca</taxon>
    </lineage>
</organism>
<reference evidence="1 2" key="1">
    <citation type="submission" date="2022-01" db="EMBL/GenBank/DDBJ databases">
        <authorList>
            <person name="Xiong W."/>
            <person name="Schranz E."/>
        </authorList>
    </citation>
    <scope>NUCLEOTIDE SEQUENCE [LARGE SCALE GENOMIC DNA]</scope>
</reference>
<evidence type="ECO:0000313" key="2">
    <source>
        <dbReference type="Proteomes" id="UP001157418"/>
    </source>
</evidence>
<comment type="caution">
    <text evidence="1">The sequence shown here is derived from an EMBL/GenBank/DDBJ whole genome shotgun (WGS) entry which is preliminary data.</text>
</comment>
<dbReference type="AlphaFoldDB" id="A0AAU9N8B9"/>
<dbReference type="EMBL" id="CAKMRJ010003334">
    <property type="protein sequence ID" value="CAH1434156.1"/>
    <property type="molecule type" value="Genomic_DNA"/>
</dbReference>
<evidence type="ECO:0000313" key="1">
    <source>
        <dbReference type="EMBL" id="CAH1434156.1"/>
    </source>
</evidence>
<name>A0AAU9N8B9_9ASTR</name>
<evidence type="ECO:0008006" key="3">
    <source>
        <dbReference type="Google" id="ProtNLM"/>
    </source>
</evidence>
<gene>
    <name evidence="1" type="ORF">LVIROSA_LOCUS20698</name>
</gene>
<keyword evidence="2" id="KW-1185">Reference proteome</keyword>